<keyword evidence="4" id="KW-1185">Reference proteome</keyword>
<comment type="caution">
    <text evidence="3">The sequence shown here is derived from an EMBL/GenBank/DDBJ whole genome shotgun (WGS) entry which is preliminary data.</text>
</comment>
<dbReference type="eggNOG" id="ENOG50313VX">
    <property type="taxonomic scope" value="Bacteria"/>
</dbReference>
<dbReference type="EMBL" id="AONC01000025">
    <property type="protein sequence ID" value="EXJ15523.1"/>
    <property type="molecule type" value="Genomic_DNA"/>
</dbReference>
<organism evidence="3 4">
    <name type="scientific">Imhoffiella purpurea</name>
    <dbReference type="NCBI Taxonomy" id="1249627"/>
    <lineage>
        <taxon>Bacteria</taxon>
        <taxon>Pseudomonadati</taxon>
        <taxon>Pseudomonadota</taxon>
        <taxon>Gammaproteobacteria</taxon>
        <taxon>Chromatiales</taxon>
        <taxon>Chromatiaceae</taxon>
        <taxon>Imhoffiella</taxon>
    </lineage>
</organism>
<proteinExistence type="predicted"/>
<dbReference type="Proteomes" id="UP000019460">
    <property type="component" value="Unassembled WGS sequence"/>
</dbReference>
<evidence type="ECO:0000313" key="3">
    <source>
        <dbReference type="EMBL" id="EXJ15523.1"/>
    </source>
</evidence>
<sequence>MELKRLLEVRREEGKDDIVQQIRDLIEQNGYDYDEIIPHVSPKRRRGAGGRKLVGDRQYKRYVDPDNPDNVYVRGVLPGWMKQKMAAEGYDPASKDDRESFKANCLREEG</sequence>
<evidence type="ECO:0000256" key="1">
    <source>
        <dbReference type="SAM" id="MobiDB-lite"/>
    </source>
</evidence>
<evidence type="ECO:0000313" key="4">
    <source>
        <dbReference type="Proteomes" id="UP000019460"/>
    </source>
</evidence>
<name>W9V7H2_9GAMM</name>
<reference evidence="3 4" key="1">
    <citation type="submission" date="2012-11" db="EMBL/GenBank/DDBJ databases">
        <title>Genome assembly of Thiorhodococcus sp. AK35.</title>
        <authorList>
            <person name="Nupur N."/>
            <person name="Khatri I."/>
            <person name="Subramanian S."/>
            <person name="Pinnaka A."/>
        </authorList>
    </citation>
    <scope>NUCLEOTIDE SEQUENCE [LARGE SCALE GENOMIC DNA]</scope>
    <source>
        <strain evidence="3 4">AK35</strain>
    </source>
</reference>
<dbReference type="Pfam" id="PF00816">
    <property type="entry name" value="Histone_HNS"/>
    <property type="match status" value="1"/>
</dbReference>
<dbReference type="InterPro" id="IPR027444">
    <property type="entry name" value="H-NS_C_dom"/>
</dbReference>
<accession>W9V7H2</accession>
<evidence type="ECO:0000259" key="2">
    <source>
        <dbReference type="Pfam" id="PF00816"/>
    </source>
</evidence>
<protein>
    <recommendedName>
        <fullName evidence="2">DNA-binding protein H-NS-like C-terminal domain-containing protein</fullName>
    </recommendedName>
</protein>
<feature type="domain" description="DNA-binding protein H-NS-like C-terminal" evidence="2">
    <location>
        <begin position="61"/>
        <end position="102"/>
    </location>
</feature>
<feature type="compositionally biased region" description="Basic and acidic residues" evidence="1">
    <location>
        <begin position="93"/>
        <end position="110"/>
    </location>
</feature>
<dbReference type="AlphaFoldDB" id="W9V7H2"/>
<dbReference type="GO" id="GO:0003677">
    <property type="term" value="F:DNA binding"/>
    <property type="evidence" value="ECO:0007669"/>
    <property type="project" value="InterPro"/>
</dbReference>
<gene>
    <name evidence="3" type="ORF">D779_1265</name>
</gene>
<feature type="region of interest" description="Disordered" evidence="1">
    <location>
        <begin position="88"/>
        <end position="110"/>
    </location>
</feature>